<evidence type="ECO:0000256" key="1">
    <source>
        <dbReference type="SAM" id="Phobius"/>
    </source>
</evidence>
<evidence type="ECO:0000313" key="2">
    <source>
        <dbReference type="EMBL" id="SUB74627.1"/>
    </source>
</evidence>
<keyword evidence="1" id="KW-0812">Transmembrane</keyword>
<dbReference type="Proteomes" id="UP000254777">
    <property type="component" value="Unassembled WGS sequence"/>
</dbReference>
<sequence length="60" mass="7053">MNNKKKLLLLLLIFYPVIIDKIFMTVVINNLIEPAYSIYSVCFELSFLVAVVLYFKYSKD</sequence>
<protein>
    <submittedName>
        <fullName evidence="2">Uncharacterized protein</fullName>
    </submittedName>
</protein>
<reference evidence="2 3" key="1">
    <citation type="submission" date="2018-06" db="EMBL/GenBank/DDBJ databases">
        <authorList>
            <consortium name="Pathogen Informatics"/>
            <person name="Doyle S."/>
        </authorList>
    </citation>
    <scope>NUCLEOTIDE SEQUENCE [LARGE SCALE GENOMIC DNA]</scope>
    <source>
        <strain evidence="2 3">NCTC11088</strain>
    </source>
</reference>
<evidence type="ECO:0000313" key="3">
    <source>
        <dbReference type="Proteomes" id="UP000254777"/>
    </source>
</evidence>
<accession>A0A379D9P0</accession>
<keyword evidence="1" id="KW-0472">Membrane</keyword>
<gene>
    <name evidence="2" type="ORF">NCTC11088_00380</name>
</gene>
<organism evidence="2 3">
    <name type="scientific">Peptoniphilus indolicus</name>
    <dbReference type="NCBI Taxonomy" id="33030"/>
    <lineage>
        <taxon>Bacteria</taxon>
        <taxon>Bacillati</taxon>
        <taxon>Bacillota</taxon>
        <taxon>Tissierellia</taxon>
        <taxon>Tissierellales</taxon>
        <taxon>Peptoniphilaceae</taxon>
        <taxon>Peptoniphilus</taxon>
    </lineage>
</organism>
<name>A0A379D9P0_9FIRM</name>
<dbReference type="RefSeq" id="WP_115311963.1">
    <property type="nucleotide sequence ID" value="NZ_UGTH01000001.1"/>
</dbReference>
<proteinExistence type="predicted"/>
<dbReference type="AlphaFoldDB" id="A0A379D9P0"/>
<feature type="transmembrane region" description="Helical" evidence="1">
    <location>
        <begin position="35"/>
        <end position="55"/>
    </location>
</feature>
<dbReference type="EMBL" id="UGTH01000001">
    <property type="protein sequence ID" value="SUB74627.1"/>
    <property type="molecule type" value="Genomic_DNA"/>
</dbReference>
<keyword evidence="1" id="KW-1133">Transmembrane helix</keyword>